<dbReference type="EMBL" id="AP023086">
    <property type="protein sequence ID" value="BCD98107.1"/>
    <property type="molecule type" value="Genomic_DNA"/>
</dbReference>
<feature type="domain" description="HNH" evidence="1">
    <location>
        <begin position="173"/>
        <end position="228"/>
    </location>
</feature>
<dbReference type="RefSeq" id="WP_236982238.1">
    <property type="nucleotide sequence ID" value="NZ_AP023086.1"/>
</dbReference>
<protein>
    <submittedName>
        <fullName evidence="2">5-methylcytosine-specific restriction enzyme A</fullName>
    </submittedName>
</protein>
<dbReference type="GO" id="GO:0003676">
    <property type="term" value="F:nucleic acid binding"/>
    <property type="evidence" value="ECO:0007669"/>
    <property type="project" value="InterPro"/>
</dbReference>
<evidence type="ECO:0000313" key="3">
    <source>
        <dbReference type="Proteomes" id="UP001320119"/>
    </source>
</evidence>
<organism evidence="2 3">
    <name type="scientific">Marinagarivorans cellulosilyticus</name>
    <dbReference type="NCBI Taxonomy" id="2721545"/>
    <lineage>
        <taxon>Bacteria</taxon>
        <taxon>Pseudomonadati</taxon>
        <taxon>Pseudomonadota</taxon>
        <taxon>Gammaproteobacteria</taxon>
        <taxon>Cellvibrionales</taxon>
        <taxon>Cellvibrionaceae</taxon>
        <taxon>Marinagarivorans</taxon>
    </lineage>
</organism>
<dbReference type="Gene3D" id="1.10.30.50">
    <property type="match status" value="1"/>
</dbReference>
<gene>
    <name evidence="2" type="ORF">MARGE09_P2308</name>
</gene>
<name>A0AAN1WIA2_9GAMM</name>
<dbReference type="GO" id="GO:0004519">
    <property type="term" value="F:endonuclease activity"/>
    <property type="evidence" value="ECO:0007669"/>
    <property type="project" value="InterPro"/>
</dbReference>
<dbReference type="InterPro" id="IPR003615">
    <property type="entry name" value="HNH_nuc"/>
</dbReference>
<evidence type="ECO:0000259" key="1">
    <source>
        <dbReference type="Pfam" id="PF01844"/>
    </source>
</evidence>
<dbReference type="KEGG" id="marq:MARGE09_P2308"/>
<dbReference type="AlphaFoldDB" id="A0AAN1WIA2"/>
<dbReference type="GO" id="GO:0008270">
    <property type="term" value="F:zinc ion binding"/>
    <property type="evidence" value="ECO:0007669"/>
    <property type="project" value="InterPro"/>
</dbReference>
<keyword evidence="3" id="KW-1185">Reference proteome</keyword>
<accession>A0AAN1WIA2</accession>
<evidence type="ECO:0000313" key="2">
    <source>
        <dbReference type="EMBL" id="BCD98107.1"/>
    </source>
</evidence>
<sequence>MNRKQFIEANGATCRNWTWSWSFINNEKKIIIFGAWDIRTEGKTTLIFSEDWQFRRGRSQSAYHQSREHIRLIEEEGYDLMTFPMEHSDQNKDRSGIGPAKIGGFTPELTNKKLMKLGVSWYAYDHNLGVDIPEEVSDPQQYFEGSTKKISVNLYERNKKARGVCIMHYGYKCSVCSFNFESVYGSIGKEFIHVHHVVPLSEIKNEYELDPLRDLVPVCPNCHAMIHRTNPPRTVSELKAQITKNTYKGAPS</sequence>
<reference evidence="2 3" key="1">
    <citation type="journal article" date="2022" name="IScience">
        <title>An ultrasensitive nanofiber-based assay for enzymatic hydrolysis and deep-sea microbial degradation of cellulose.</title>
        <authorList>
            <person name="Tsudome M."/>
            <person name="Tachioka M."/>
            <person name="Miyazaki M."/>
            <person name="Uchimura K."/>
            <person name="Tsuda M."/>
            <person name="Takaki Y."/>
            <person name="Deguchi S."/>
        </authorList>
    </citation>
    <scope>NUCLEOTIDE SEQUENCE [LARGE SCALE GENOMIC DNA]</scope>
    <source>
        <strain evidence="2 3">GE09</strain>
    </source>
</reference>
<dbReference type="Pfam" id="PF01844">
    <property type="entry name" value="HNH"/>
    <property type="match status" value="1"/>
</dbReference>
<dbReference type="Proteomes" id="UP001320119">
    <property type="component" value="Chromosome"/>
</dbReference>
<dbReference type="CDD" id="cd00085">
    <property type="entry name" value="HNHc"/>
    <property type="match status" value="1"/>
</dbReference>
<proteinExistence type="predicted"/>
<dbReference type="InterPro" id="IPR002711">
    <property type="entry name" value="HNH"/>
</dbReference>